<keyword evidence="3" id="KW-1185">Reference proteome</keyword>
<evidence type="ECO:0000313" key="2">
    <source>
        <dbReference type="EMBL" id="SNS46160.1"/>
    </source>
</evidence>
<keyword evidence="2" id="KW-0808">Transferase</keyword>
<keyword evidence="2" id="KW-0418">Kinase</keyword>
<dbReference type="AlphaFoldDB" id="A0A239EN40"/>
<dbReference type="Gene3D" id="3.30.1330.10">
    <property type="entry name" value="PurM-like, N-terminal domain"/>
    <property type="match status" value="1"/>
</dbReference>
<dbReference type="SUPFAM" id="SSF55326">
    <property type="entry name" value="PurM N-terminal domain-like"/>
    <property type="match status" value="1"/>
</dbReference>
<reference evidence="2 3" key="1">
    <citation type="submission" date="2017-06" db="EMBL/GenBank/DDBJ databases">
        <authorList>
            <person name="Kim H.J."/>
            <person name="Triplett B.A."/>
        </authorList>
    </citation>
    <scope>NUCLEOTIDE SEQUENCE [LARGE SCALE GENOMIC DNA]</scope>
    <source>
        <strain evidence="2 3">SCA</strain>
    </source>
</reference>
<proteinExistence type="predicted"/>
<dbReference type="EMBL" id="FZOJ01000010">
    <property type="protein sequence ID" value="SNS46160.1"/>
    <property type="molecule type" value="Genomic_DNA"/>
</dbReference>
<dbReference type="Proteomes" id="UP000198304">
    <property type="component" value="Unassembled WGS sequence"/>
</dbReference>
<accession>A0A239EN40</accession>
<gene>
    <name evidence="2" type="ORF">SAMN05446037_1010130</name>
</gene>
<feature type="domain" description="PurM-like N-terminal" evidence="1">
    <location>
        <begin position="12"/>
        <end position="123"/>
    </location>
</feature>
<protein>
    <submittedName>
        <fullName evidence="2">Alpha-ribazole kinase</fullName>
    </submittedName>
</protein>
<evidence type="ECO:0000259" key="1">
    <source>
        <dbReference type="Pfam" id="PF00586"/>
    </source>
</evidence>
<dbReference type="GO" id="GO:0016301">
    <property type="term" value="F:kinase activity"/>
    <property type="evidence" value="ECO:0007669"/>
    <property type="project" value="UniProtKB-KW"/>
</dbReference>
<sequence>MQVEKFRDLTLIEHTADKLLVIACDSCGGIGSKENDVLKVPPEIVGYYTARVALMEVLSVGAEVLTVIDTLSVEMESTGRRIVQGIEGLLEEAEIQAVCLNGSTEENIQTSQTAMGITIIGEVEKASIKVKTSSKGNQVVLLGIPKVGSELNLPFDEEICSIEDLRKLLSIEEVNEIYPVGSKGIFYEAKYLGDSNGCLFKVVGEPPVDMNKSAGPATAVIFTIEAKNFSAVEKKVKKPLQIIGELI</sequence>
<dbReference type="InterPro" id="IPR016188">
    <property type="entry name" value="PurM-like_N"/>
</dbReference>
<organism evidence="2 3">
    <name type="scientific">Anaerovirgula multivorans</name>
    <dbReference type="NCBI Taxonomy" id="312168"/>
    <lineage>
        <taxon>Bacteria</taxon>
        <taxon>Bacillati</taxon>
        <taxon>Bacillota</taxon>
        <taxon>Clostridia</taxon>
        <taxon>Peptostreptococcales</taxon>
        <taxon>Natronincolaceae</taxon>
        <taxon>Anaerovirgula</taxon>
    </lineage>
</organism>
<evidence type="ECO:0000313" key="3">
    <source>
        <dbReference type="Proteomes" id="UP000198304"/>
    </source>
</evidence>
<dbReference type="RefSeq" id="WP_089283166.1">
    <property type="nucleotide sequence ID" value="NZ_FZOJ01000010.1"/>
</dbReference>
<dbReference type="InterPro" id="IPR036921">
    <property type="entry name" value="PurM-like_N_sf"/>
</dbReference>
<dbReference type="OrthoDB" id="9805740at2"/>
<dbReference type="Pfam" id="PF00586">
    <property type="entry name" value="AIRS"/>
    <property type="match status" value="1"/>
</dbReference>
<name>A0A239EN40_9FIRM</name>